<evidence type="ECO:0000313" key="14">
    <source>
        <dbReference type="Proteomes" id="UP000186851"/>
    </source>
</evidence>
<feature type="transmembrane region" description="Helical" evidence="11">
    <location>
        <begin position="12"/>
        <end position="36"/>
    </location>
</feature>
<feature type="active site" evidence="11">
    <location>
        <position position="158"/>
    </location>
</feature>
<dbReference type="PROSITE" id="PS00018">
    <property type="entry name" value="EF_HAND_1"/>
    <property type="match status" value="1"/>
</dbReference>
<keyword evidence="3 11" id="KW-0645">Protease</keyword>
<comment type="cofactor">
    <cofactor evidence="11">
        <name>Zn(2+)</name>
        <dbReference type="ChEBI" id="CHEBI:29105"/>
    </cofactor>
    <text evidence="11">Binds 1 zinc ion per subunit.</text>
</comment>
<evidence type="ECO:0000256" key="2">
    <source>
        <dbReference type="ARBA" id="ARBA00022475"/>
    </source>
</evidence>
<evidence type="ECO:0000256" key="11">
    <source>
        <dbReference type="HAMAP-Rule" id="MF_00188"/>
    </source>
</evidence>
<evidence type="ECO:0000256" key="3">
    <source>
        <dbReference type="ARBA" id="ARBA00022670"/>
    </source>
</evidence>
<evidence type="ECO:0000256" key="9">
    <source>
        <dbReference type="ARBA" id="ARBA00023049"/>
    </source>
</evidence>
<keyword evidence="2 11" id="KW-1003">Cell membrane</keyword>
<keyword evidence="7 11" id="KW-0862">Zinc</keyword>
<reference evidence="13" key="1">
    <citation type="journal article" date="2017" name="Nature">
        <title>Asgard archaea illuminate the origin of eukaryotic cellular complexity.</title>
        <authorList>
            <person name="Zaremba-Niedzwiedzka K."/>
            <person name="Caceres E.F."/>
            <person name="Saw J.H."/>
            <person name="Backstrom D."/>
            <person name="Juzokaite L."/>
            <person name="Vancaester E."/>
            <person name="Seitz K.W."/>
            <person name="Anantharaman K."/>
            <person name="Starnawski P."/>
            <person name="Kjeldsen K.U."/>
            <person name="Scott M.B."/>
            <person name="Nunoura T."/>
            <person name="Banfield J.F."/>
            <person name="Schramm A."/>
            <person name="Baker B.J."/>
            <person name="Spang A."/>
            <person name="Ettema T.J.G."/>
        </authorList>
    </citation>
    <scope>NUCLEOTIDE SEQUENCE</scope>
    <source>
        <strain evidence="13">LCB_4</strain>
    </source>
</reference>
<feature type="binding site" evidence="11">
    <location>
        <position position="161"/>
    </location>
    <ligand>
        <name>Zn(2+)</name>
        <dbReference type="ChEBI" id="CHEBI:29105"/>
        <note>catalytic</note>
    </ligand>
</feature>
<dbReference type="Gene3D" id="3.30.2010.10">
    <property type="entry name" value="Metalloproteases ('zincins'), catalytic domain"/>
    <property type="match status" value="1"/>
</dbReference>
<gene>
    <name evidence="11" type="primary">htpX</name>
    <name evidence="13" type="ORF">OdinLCB4_006120</name>
</gene>
<dbReference type="InterPro" id="IPR022919">
    <property type="entry name" value="Pept_M48_protease_HtpX"/>
</dbReference>
<dbReference type="KEGG" id="oyw:OdinLCB4_006120"/>
<feature type="binding site" evidence="11">
    <location>
        <position position="157"/>
    </location>
    <ligand>
        <name>Zn(2+)</name>
        <dbReference type="ChEBI" id="CHEBI:29105"/>
        <note>catalytic</note>
    </ligand>
</feature>
<evidence type="ECO:0000259" key="12">
    <source>
        <dbReference type="PROSITE" id="PS50222"/>
    </source>
</evidence>
<dbReference type="GO" id="GO:0008270">
    <property type="term" value="F:zinc ion binding"/>
    <property type="evidence" value="ECO:0007669"/>
    <property type="project" value="UniProtKB-UniRule"/>
</dbReference>
<evidence type="ECO:0000256" key="5">
    <source>
        <dbReference type="ARBA" id="ARBA00022723"/>
    </source>
</evidence>
<dbReference type="EC" id="3.4.24.-" evidence="11"/>
<evidence type="ECO:0000313" key="13">
    <source>
        <dbReference type="EMBL" id="WEU40045.1"/>
    </source>
</evidence>
<dbReference type="GO" id="GO:0006508">
    <property type="term" value="P:proteolysis"/>
    <property type="evidence" value="ECO:0007669"/>
    <property type="project" value="UniProtKB-KW"/>
</dbReference>
<dbReference type="HAMAP" id="MF_00188">
    <property type="entry name" value="Pept_M48_protease_HtpX"/>
    <property type="match status" value="1"/>
</dbReference>
<comment type="subcellular location">
    <subcellularLocation>
        <location evidence="11">Cell membrane</location>
        <topology evidence="11">Multi-pass membrane protein</topology>
    </subcellularLocation>
</comment>
<dbReference type="GO" id="GO:0005509">
    <property type="term" value="F:calcium ion binding"/>
    <property type="evidence" value="ECO:0007669"/>
    <property type="project" value="InterPro"/>
</dbReference>
<feature type="domain" description="EF-hand" evidence="12">
    <location>
        <begin position="292"/>
        <end position="327"/>
    </location>
</feature>
<evidence type="ECO:0000256" key="4">
    <source>
        <dbReference type="ARBA" id="ARBA00022692"/>
    </source>
</evidence>
<feature type="transmembrane region" description="Helical" evidence="11">
    <location>
        <begin position="56"/>
        <end position="74"/>
    </location>
</feature>
<dbReference type="InterPro" id="IPR050083">
    <property type="entry name" value="HtpX_protease"/>
</dbReference>
<keyword evidence="4 11" id="KW-0812">Transmembrane</keyword>
<evidence type="ECO:0000256" key="1">
    <source>
        <dbReference type="ARBA" id="ARBA00009779"/>
    </source>
</evidence>
<dbReference type="Proteomes" id="UP000186851">
    <property type="component" value="Chromosome"/>
</dbReference>
<organism evidence="13 14">
    <name type="scientific">Odinarchaeota yellowstonii (strain LCB_4)</name>
    <dbReference type="NCBI Taxonomy" id="1841599"/>
    <lineage>
        <taxon>Archaea</taxon>
        <taxon>Promethearchaeati</taxon>
        <taxon>Candidatus Odinarchaeota</taxon>
        <taxon>Candidatus Odinarchaeia</taxon>
        <taxon>Candidatus Odinarchaeales</taxon>
        <taxon>Candidatus Odinarchaeaceae</taxon>
        <taxon>Candidatus Odinarchaeum</taxon>
    </lineage>
</organism>
<dbReference type="GO" id="GO:0004222">
    <property type="term" value="F:metalloendopeptidase activity"/>
    <property type="evidence" value="ECO:0007669"/>
    <property type="project" value="UniProtKB-UniRule"/>
</dbReference>
<keyword evidence="10 11" id="KW-0472">Membrane</keyword>
<name>A0AAF0IB60_ODILC</name>
<dbReference type="InterPro" id="IPR001915">
    <property type="entry name" value="Peptidase_M48"/>
</dbReference>
<evidence type="ECO:0000256" key="6">
    <source>
        <dbReference type="ARBA" id="ARBA00022801"/>
    </source>
</evidence>
<feature type="binding site" evidence="11">
    <location>
        <position position="239"/>
    </location>
    <ligand>
        <name>Zn(2+)</name>
        <dbReference type="ChEBI" id="CHEBI:29105"/>
        <note>catalytic</note>
    </ligand>
</feature>
<keyword evidence="5 11" id="KW-0479">Metal-binding</keyword>
<keyword evidence="6 11" id="KW-0378">Hydrolase</keyword>
<dbReference type="GO" id="GO:0005886">
    <property type="term" value="C:plasma membrane"/>
    <property type="evidence" value="ECO:0007669"/>
    <property type="project" value="UniProtKB-SubCell"/>
</dbReference>
<feature type="transmembrane region" description="Helical" evidence="11">
    <location>
        <begin position="208"/>
        <end position="231"/>
    </location>
</feature>
<evidence type="ECO:0000256" key="8">
    <source>
        <dbReference type="ARBA" id="ARBA00022989"/>
    </source>
</evidence>
<proteinExistence type="inferred from homology"/>
<accession>A0AAF0IB60</accession>
<sequence length="371" mass="40986">MNLSQLKIKMGQSLALIIVLELIFVFGIVYAIDFFFDALYWIPVFNTGLYLPIPRDIIWGFISVIIFLTVQWMLGSPSVEYAMHPRPLRKGENPWIESTVEELSVKAGVKPPKIKIVDMQAPNAFVYGRTVGGASLCLTTGLLKSLNKNEIKAVIGHEIGHLKHRDVIIMTLASGVPLLALLVLRGGLYTAYGIGRTSRSSSRSDGTALMVVILIIVAIASAIFFLSLLAVRGLSRLREHYADVHSAISTGDPHSMQSALAKITWGLSIAPPSNRGEAMRNLYIADASQAKLEVAYVREHKEEFDLDKDGVLDEQELLIAMEKEAKKTRLSGLSAKFATHPPTYKRILLLKKIEKDLASLPADKIDIKKLI</sequence>
<keyword evidence="9 11" id="KW-0482">Metalloprotease</keyword>
<dbReference type="PANTHER" id="PTHR43221">
    <property type="entry name" value="PROTEASE HTPX"/>
    <property type="match status" value="1"/>
</dbReference>
<evidence type="ECO:0000256" key="10">
    <source>
        <dbReference type="ARBA" id="ARBA00023136"/>
    </source>
</evidence>
<dbReference type="PROSITE" id="PS50222">
    <property type="entry name" value="EF_HAND_2"/>
    <property type="match status" value="1"/>
</dbReference>
<dbReference type="AlphaFoldDB" id="A0AAF0IB60"/>
<keyword evidence="8 11" id="KW-1133">Transmembrane helix</keyword>
<reference evidence="13" key="2">
    <citation type="journal article" date="2022" name="Nat. Microbiol.">
        <title>A closed Candidatus Odinarchaeum chromosome exposes Asgard archaeal viruses.</title>
        <authorList>
            <person name="Tamarit D."/>
            <person name="Caceres E.F."/>
            <person name="Krupovic M."/>
            <person name="Nijland R."/>
            <person name="Eme L."/>
            <person name="Robinson N.P."/>
            <person name="Ettema T.J.G."/>
        </authorList>
    </citation>
    <scope>NUCLEOTIDE SEQUENCE</scope>
    <source>
        <strain evidence="13">LCB_4</strain>
    </source>
</reference>
<dbReference type="PANTHER" id="PTHR43221:SF2">
    <property type="entry name" value="PROTEASE HTPX HOMOLOG"/>
    <property type="match status" value="1"/>
</dbReference>
<dbReference type="InterPro" id="IPR018247">
    <property type="entry name" value="EF_Hand_1_Ca_BS"/>
</dbReference>
<protein>
    <recommendedName>
        <fullName evidence="11">Protease HtpX homolog</fullName>
        <ecNumber evidence="11">3.4.24.-</ecNumber>
    </recommendedName>
</protein>
<dbReference type="Pfam" id="PF01435">
    <property type="entry name" value="Peptidase_M48"/>
    <property type="match status" value="1"/>
</dbReference>
<feature type="transmembrane region" description="Helical" evidence="11">
    <location>
        <begin position="167"/>
        <end position="188"/>
    </location>
</feature>
<dbReference type="EMBL" id="CP091871">
    <property type="protein sequence ID" value="WEU40045.1"/>
    <property type="molecule type" value="Genomic_DNA"/>
</dbReference>
<comment type="similarity">
    <text evidence="1 11">Belongs to the peptidase M48B family.</text>
</comment>
<dbReference type="InterPro" id="IPR002048">
    <property type="entry name" value="EF_hand_dom"/>
</dbReference>
<evidence type="ECO:0000256" key="7">
    <source>
        <dbReference type="ARBA" id="ARBA00022833"/>
    </source>
</evidence>